<keyword evidence="4" id="KW-0808">Transferase</keyword>
<evidence type="ECO:0000256" key="6">
    <source>
        <dbReference type="ARBA" id="ARBA00047942"/>
    </source>
</evidence>
<dbReference type="GO" id="GO:0032259">
    <property type="term" value="P:methylation"/>
    <property type="evidence" value="ECO:0007669"/>
    <property type="project" value="UniProtKB-KW"/>
</dbReference>
<dbReference type="SUPFAM" id="SSF53335">
    <property type="entry name" value="S-adenosyl-L-methionine-dependent methyltransferases"/>
    <property type="match status" value="1"/>
</dbReference>
<gene>
    <name evidence="7" type="ORF">V8J38_16245</name>
</gene>
<dbReference type="EC" id="2.1.1.72" evidence="2"/>
<accession>A0ABZ2IB53</accession>
<dbReference type="RefSeq" id="WP_338577195.1">
    <property type="nucleotide sequence ID" value="NZ_CP146369.1"/>
</dbReference>
<keyword evidence="3 7" id="KW-0489">Methyltransferase</keyword>
<dbReference type="Pfam" id="PF02086">
    <property type="entry name" value="MethyltransfD12"/>
    <property type="match status" value="1"/>
</dbReference>
<reference evidence="7 8" key="1">
    <citation type="submission" date="2024-02" db="EMBL/GenBank/DDBJ databases">
        <title>Distribution and functional of Brevundimonas-related endobacteria within Verticillium dahliae.</title>
        <authorList>
            <person name="Zeng H."/>
        </authorList>
    </citation>
    <scope>NUCLEOTIDE SEQUENCE [LARGE SCALE GENOMIC DNA]</scope>
    <source>
        <strain evidence="7 8">TRM 44200</strain>
    </source>
</reference>
<keyword evidence="8" id="KW-1185">Reference proteome</keyword>
<dbReference type="PRINTS" id="PR00505">
    <property type="entry name" value="D12N6MTFRASE"/>
</dbReference>
<evidence type="ECO:0000313" key="7">
    <source>
        <dbReference type="EMBL" id="WWT54778.1"/>
    </source>
</evidence>
<dbReference type="InterPro" id="IPR012327">
    <property type="entry name" value="MeTrfase_D12"/>
</dbReference>
<dbReference type="EMBL" id="CP146369">
    <property type="protein sequence ID" value="WWT54778.1"/>
    <property type="molecule type" value="Genomic_DNA"/>
</dbReference>
<evidence type="ECO:0000256" key="3">
    <source>
        <dbReference type="ARBA" id="ARBA00022603"/>
    </source>
</evidence>
<dbReference type="InterPro" id="IPR012263">
    <property type="entry name" value="M_m6A_EcoRV"/>
</dbReference>
<dbReference type="InterPro" id="IPR029063">
    <property type="entry name" value="SAM-dependent_MTases_sf"/>
</dbReference>
<dbReference type="Gene3D" id="1.10.1020.10">
    <property type="entry name" value="Adenine-specific Methyltransferase, Domain 2"/>
    <property type="match status" value="1"/>
</dbReference>
<dbReference type="PANTHER" id="PTHR30481:SF4">
    <property type="entry name" value="SITE-SPECIFIC DNA-METHYLTRANSFERASE (ADENINE-SPECIFIC)"/>
    <property type="match status" value="1"/>
</dbReference>
<evidence type="ECO:0000313" key="8">
    <source>
        <dbReference type="Proteomes" id="UP001363460"/>
    </source>
</evidence>
<evidence type="ECO:0000256" key="4">
    <source>
        <dbReference type="ARBA" id="ARBA00022679"/>
    </source>
</evidence>
<name>A0ABZ2IB53_9CAUL</name>
<dbReference type="PANTHER" id="PTHR30481">
    <property type="entry name" value="DNA ADENINE METHYLASE"/>
    <property type="match status" value="1"/>
</dbReference>
<evidence type="ECO:0000256" key="1">
    <source>
        <dbReference type="ARBA" id="ARBA00006594"/>
    </source>
</evidence>
<organism evidence="7 8">
    <name type="scientific">Brevundimonas olei</name>
    <dbReference type="NCBI Taxonomy" id="657642"/>
    <lineage>
        <taxon>Bacteria</taxon>
        <taxon>Pseudomonadati</taxon>
        <taxon>Pseudomonadota</taxon>
        <taxon>Alphaproteobacteria</taxon>
        <taxon>Caulobacterales</taxon>
        <taxon>Caulobacteraceae</taxon>
        <taxon>Brevundimonas</taxon>
    </lineage>
</organism>
<keyword evidence="5" id="KW-0949">S-adenosyl-L-methionine</keyword>
<comment type="similarity">
    <text evidence="1">Belongs to the N(4)/N(6)-methyltransferase family.</text>
</comment>
<protein>
    <recommendedName>
        <fullName evidence="2">site-specific DNA-methyltransferase (adenine-specific)</fullName>
        <ecNumber evidence="2">2.1.1.72</ecNumber>
    </recommendedName>
</protein>
<dbReference type="PIRSF" id="PIRSF000398">
    <property type="entry name" value="M_m6A_EcoRV"/>
    <property type="match status" value="1"/>
</dbReference>
<dbReference type="InterPro" id="IPR023095">
    <property type="entry name" value="Ade_MeTrfase_dom_2"/>
</dbReference>
<sequence length="294" mass="32791">MQGTCPQMNCSRNVLNLGQRPVAAAEPPAAWLGGKRHLAKPICHILAATDHDAYVEPFIGMGGVFLRRRVRPSVEVINDISGDIVTLFRVLQRFPDALLRELRWRPAMRSEFARLNETQDCDLLDIERAARFLYLQTLAFGGKMSGRSFGVSTKGAHNFDLTRLEPRLRRLHDRLAGVVIENLDWLDVIARYDRPGTLFYLDPPYWGGEGDYGAGVFMRGDFQRMADKLRAIEGKFLLSINDRPEIRDLFAWADIEAVETTYTIAGGDKASTAAELLIGKGVKLAPAAAQASLF</sequence>
<comment type="catalytic activity">
    <reaction evidence="6">
        <text>a 2'-deoxyadenosine in DNA + S-adenosyl-L-methionine = an N(6)-methyl-2'-deoxyadenosine in DNA + S-adenosyl-L-homocysteine + H(+)</text>
        <dbReference type="Rhea" id="RHEA:15197"/>
        <dbReference type="Rhea" id="RHEA-COMP:12418"/>
        <dbReference type="Rhea" id="RHEA-COMP:12419"/>
        <dbReference type="ChEBI" id="CHEBI:15378"/>
        <dbReference type="ChEBI" id="CHEBI:57856"/>
        <dbReference type="ChEBI" id="CHEBI:59789"/>
        <dbReference type="ChEBI" id="CHEBI:90615"/>
        <dbReference type="ChEBI" id="CHEBI:90616"/>
        <dbReference type="EC" id="2.1.1.72"/>
    </reaction>
</comment>
<evidence type="ECO:0000256" key="2">
    <source>
        <dbReference type="ARBA" id="ARBA00011900"/>
    </source>
</evidence>
<dbReference type="Gene3D" id="3.40.50.150">
    <property type="entry name" value="Vaccinia Virus protein VP39"/>
    <property type="match status" value="1"/>
</dbReference>
<evidence type="ECO:0000256" key="5">
    <source>
        <dbReference type="ARBA" id="ARBA00022691"/>
    </source>
</evidence>
<proteinExistence type="inferred from homology"/>
<dbReference type="GO" id="GO:0008168">
    <property type="term" value="F:methyltransferase activity"/>
    <property type="evidence" value="ECO:0007669"/>
    <property type="project" value="UniProtKB-KW"/>
</dbReference>
<dbReference type="Proteomes" id="UP001363460">
    <property type="component" value="Chromosome"/>
</dbReference>